<accession>A0ABD3JIU6</accession>
<feature type="region of interest" description="Disordered" evidence="1">
    <location>
        <begin position="36"/>
        <end position="86"/>
    </location>
</feature>
<keyword evidence="2" id="KW-0732">Signal</keyword>
<dbReference type="EMBL" id="JBJKBG010000008">
    <property type="protein sequence ID" value="KAL3728011.1"/>
    <property type="molecule type" value="Genomic_DNA"/>
</dbReference>
<feature type="signal peptide" evidence="2">
    <location>
        <begin position="1"/>
        <end position="23"/>
    </location>
</feature>
<evidence type="ECO:0000313" key="3">
    <source>
        <dbReference type="EMBL" id="KAL3728011.1"/>
    </source>
</evidence>
<feature type="chain" id="PRO_5044764625" evidence="2">
    <location>
        <begin position="24"/>
        <end position="86"/>
    </location>
</feature>
<dbReference type="AlphaFoldDB" id="A0ABD3JIU6"/>
<proteinExistence type="predicted"/>
<sequence>MGLVSKLLAFILIHQLLMSAVLSDGSIHSHHLPHELRSLPIRATRRSPPPPPLVNAPVHFKSPPPRPMGPPPPPPPQPLPPPPPYS</sequence>
<evidence type="ECO:0000256" key="2">
    <source>
        <dbReference type="SAM" id="SignalP"/>
    </source>
</evidence>
<comment type="caution">
    <text evidence="3">The sequence shown here is derived from an EMBL/GenBank/DDBJ whole genome shotgun (WGS) entry which is preliminary data.</text>
</comment>
<name>A0ABD3JIU6_EUCGL</name>
<feature type="compositionally biased region" description="Pro residues" evidence="1">
    <location>
        <begin position="62"/>
        <end position="86"/>
    </location>
</feature>
<dbReference type="Proteomes" id="UP001634007">
    <property type="component" value="Unassembled WGS sequence"/>
</dbReference>
<keyword evidence="4" id="KW-1185">Reference proteome</keyword>
<evidence type="ECO:0000313" key="4">
    <source>
        <dbReference type="Proteomes" id="UP001634007"/>
    </source>
</evidence>
<evidence type="ECO:0000256" key="1">
    <source>
        <dbReference type="SAM" id="MobiDB-lite"/>
    </source>
</evidence>
<reference evidence="3 4" key="1">
    <citation type="submission" date="2024-11" db="EMBL/GenBank/DDBJ databases">
        <title>Chromosome-level genome assembly of Eucalyptus globulus Labill. provides insights into its genome evolution.</title>
        <authorList>
            <person name="Li X."/>
        </authorList>
    </citation>
    <scope>NUCLEOTIDE SEQUENCE [LARGE SCALE GENOMIC DNA]</scope>
    <source>
        <strain evidence="3">CL2024</strain>
        <tissue evidence="3">Fresh tender leaves</tissue>
    </source>
</reference>
<gene>
    <name evidence="3" type="ORF">ACJRO7_032715</name>
</gene>
<organism evidence="3 4">
    <name type="scientific">Eucalyptus globulus</name>
    <name type="common">Tasmanian blue gum</name>
    <dbReference type="NCBI Taxonomy" id="34317"/>
    <lineage>
        <taxon>Eukaryota</taxon>
        <taxon>Viridiplantae</taxon>
        <taxon>Streptophyta</taxon>
        <taxon>Embryophyta</taxon>
        <taxon>Tracheophyta</taxon>
        <taxon>Spermatophyta</taxon>
        <taxon>Magnoliopsida</taxon>
        <taxon>eudicotyledons</taxon>
        <taxon>Gunneridae</taxon>
        <taxon>Pentapetalae</taxon>
        <taxon>rosids</taxon>
        <taxon>malvids</taxon>
        <taxon>Myrtales</taxon>
        <taxon>Myrtaceae</taxon>
        <taxon>Myrtoideae</taxon>
        <taxon>Eucalypteae</taxon>
        <taxon>Eucalyptus</taxon>
    </lineage>
</organism>
<protein>
    <submittedName>
        <fullName evidence="3">Uncharacterized protein</fullName>
    </submittedName>
</protein>